<dbReference type="Pfam" id="PF25597">
    <property type="entry name" value="SH3_retrovirus"/>
    <property type="match status" value="1"/>
</dbReference>
<dbReference type="SUPFAM" id="SSF57756">
    <property type="entry name" value="Retrovirus zinc finger-like domains"/>
    <property type="match status" value="1"/>
</dbReference>
<dbReference type="InterPro" id="IPR001878">
    <property type="entry name" value="Znf_CCHC"/>
</dbReference>
<evidence type="ECO:0000256" key="2">
    <source>
        <dbReference type="ARBA" id="ARBA00022801"/>
    </source>
</evidence>
<gene>
    <name evidence="7" type="ORF">Tci_017062</name>
</gene>
<proteinExistence type="predicted"/>
<dbReference type="GO" id="GO:0008270">
    <property type="term" value="F:zinc ion binding"/>
    <property type="evidence" value="ECO:0007669"/>
    <property type="project" value="UniProtKB-KW"/>
</dbReference>
<dbReference type="InterPro" id="IPR036875">
    <property type="entry name" value="Znf_CCHC_sf"/>
</dbReference>
<dbReference type="InterPro" id="IPR012337">
    <property type="entry name" value="RNaseH-like_sf"/>
</dbReference>
<dbReference type="SMART" id="SM00343">
    <property type="entry name" value="ZnF_C2HC"/>
    <property type="match status" value="1"/>
</dbReference>
<dbReference type="InterPro" id="IPR036397">
    <property type="entry name" value="RNaseH_sf"/>
</dbReference>
<dbReference type="Pfam" id="PF00098">
    <property type="entry name" value="zf-CCHC"/>
    <property type="match status" value="1"/>
</dbReference>
<dbReference type="InterPro" id="IPR039537">
    <property type="entry name" value="Retrotran_Ty1/copia-like"/>
</dbReference>
<reference evidence="7" key="1">
    <citation type="journal article" date="2019" name="Sci. Rep.">
        <title>Draft genome of Tanacetum cinerariifolium, the natural source of mosquito coil.</title>
        <authorList>
            <person name="Yamashiro T."/>
            <person name="Shiraishi A."/>
            <person name="Satake H."/>
            <person name="Nakayama K."/>
        </authorList>
    </citation>
    <scope>NUCLEOTIDE SEQUENCE</scope>
</reference>
<dbReference type="SUPFAM" id="SSF53098">
    <property type="entry name" value="Ribonuclease H-like"/>
    <property type="match status" value="1"/>
</dbReference>
<evidence type="ECO:0000256" key="3">
    <source>
        <dbReference type="PROSITE-ProRule" id="PRU00047"/>
    </source>
</evidence>
<keyword evidence="2" id="KW-0378">Hydrolase</keyword>
<keyword evidence="3" id="KW-0863">Zinc-finger</keyword>
<protein>
    <recommendedName>
        <fullName evidence="8">Retrovirus-related Pol polyprotein from transposon TNT 1-94</fullName>
    </recommendedName>
</protein>
<dbReference type="EMBL" id="BKCJ010001935">
    <property type="protein sequence ID" value="GEU45084.1"/>
    <property type="molecule type" value="Genomic_DNA"/>
</dbReference>
<comment type="caution">
    <text evidence="7">The sequence shown here is derived from an EMBL/GenBank/DDBJ whole genome shotgun (WGS) entry which is preliminary data.</text>
</comment>
<dbReference type="InterPro" id="IPR057670">
    <property type="entry name" value="SH3_retrovirus"/>
</dbReference>
<dbReference type="GO" id="GO:0015074">
    <property type="term" value="P:DNA integration"/>
    <property type="evidence" value="ECO:0007669"/>
    <property type="project" value="InterPro"/>
</dbReference>
<evidence type="ECO:0000313" key="7">
    <source>
        <dbReference type="EMBL" id="GEU45084.1"/>
    </source>
</evidence>
<evidence type="ECO:0000259" key="6">
    <source>
        <dbReference type="PROSITE" id="PS50994"/>
    </source>
</evidence>
<dbReference type="InterPro" id="IPR001584">
    <property type="entry name" value="Integrase_cat-core"/>
</dbReference>
<dbReference type="AlphaFoldDB" id="A0A6L2KAZ8"/>
<dbReference type="GO" id="GO:0016787">
    <property type="term" value="F:hydrolase activity"/>
    <property type="evidence" value="ECO:0007669"/>
    <property type="project" value="UniProtKB-KW"/>
</dbReference>
<evidence type="ECO:0008006" key="8">
    <source>
        <dbReference type="Google" id="ProtNLM"/>
    </source>
</evidence>
<feature type="region of interest" description="Disordered" evidence="4">
    <location>
        <begin position="161"/>
        <end position="200"/>
    </location>
</feature>
<name>A0A6L2KAZ8_TANCI</name>
<dbReference type="Pfam" id="PF07727">
    <property type="entry name" value="RVT_2"/>
    <property type="match status" value="1"/>
</dbReference>
<feature type="domain" description="Integrase catalytic" evidence="6">
    <location>
        <begin position="349"/>
        <end position="527"/>
    </location>
</feature>
<dbReference type="CDD" id="cd09272">
    <property type="entry name" value="RNase_HI_RT_Ty1"/>
    <property type="match status" value="1"/>
</dbReference>
<dbReference type="GO" id="GO:0003676">
    <property type="term" value="F:nucleic acid binding"/>
    <property type="evidence" value="ECO:0007669"/>
    <property type="project" value="InterPro"/>
</dbReference>
<dbReference type="Gene3D" id="3.30.420.10">
    <property type="entry name" value="Ribonuclease H-like superfamily/Ribonuclease H"/>
    <property type="match status" value="1"/>
</dbReference>
<keyword evidence="3" id="KW-0862">Zinc</keyword>
<sequence length="1037" mass="119129">MTTPITTSTTESQMHNNIMTAGSRDRPLMLATRRYAQWQLCFMRYVDTKPNDESPAVEEQTVLETFSNITPENKAHYYAKKEAIHLILSGIVDDIYSTVDASKTAYERWIAIERLQQGESLNKQNIARTANPLALVVAAQQYLDTYYQTLKSHKSYAPTSYLHPITPRHKGKEIEKQITPPSESASEEGNDSEKAQRGSQVMQQAGIQCFNCKEFGHFAKECKRPKNAKDYTYHKKKMLLCKQAEISVSLQAEQADWLEDTDEEVDKQELKAHYMYMEKIQEVDSNVIPDSSDMCDNDNQADQNVEKCDDAHKNIAISELKKLIEKYRGKSMETKFDKPSVIRQPNALRIPKPSDLGKPNPFLDSLERKSFKMKKSVTKTNVLEGLSKPVNTHNLPQTARQATHFLRTKDETPKVLKDFLKMIQRNLQAYVITTSRGTEFLKTTLHAYFKKESIKHQTSTPQTPEQNGVVERWNRTLIKDARIMLSAFKLPLFFWAEAIATACYTQNRSLIIPKHDKTPYHIINDRKPSLEHLHIFGFTCYLTRDGENLNKMKEKGDSCIFVGYSTMSKGYKVYNQRTRLIGECIHINFDEIKEFSKASYYDNSSLAPQLQKTFDHNRSELGILGHNNEPSSSTLVPNVSPPTDTNAPSLQDLDFLFSPLFEEYFTAAKGYAQEDGIDFKKSFAPVARLEAVWIFVAYVAYKSFPIYLMDIKTEFLNGPLKEEHDCTVMSLAEAEYVALSASGAQVMWMRTHLKDYGFDYNKIPLYCDSQSAMAISCNPVQYSCTKHIHTRYHFIKEDVERNIRLILFSIHIDDGNPCKAIIKQESDSLPHAHSQALKTYIWHQDSRIKKERVDGVTYIKRRHRDLSSNDVRDLLMVLGRSRLKEDLDSSITVKRLTEPLDEPEREFQRLRRAAWRLHQNKSLAIARKNLFDDEASSSNNTRTKPPTLLKTLREYSCPNSSGFQNLITLPTEQTGRIIEAYDILLIQGTCMFQGLRNDDPLCHVNHYLSIVNSIQANRATKDTSRLRFFHFSHNGLT</sequence>
<keyword evidence="1" id="KW-0479">Metal-binding</keyword>
<evidence type="ECO:0000256" key="4">
    <source>
        <dbReference type="SAM" id="MobiDB-lite"/>
    </source>
</evidence>
<organism evidence="7">
    <name type="scientific">Tanacetum cinerariifolium</name>
    <name type="common">Dalmatian daisy</name>
    <name type="synonym">Chrysanthemum cinerariifolium</name>
    <dbReference type="NCBI Taxonomy" id="118510"/>
    <lineage>
        <taxon>Eukaryota</taxon>
        <taxon>Viridiplantae</taxon>
        <taxon>Streptophyta</taxon>
        <taxon>Embryophyta</taxon>
        <taxon>Tracheophyta</taxon>
        <taxon>Spermatophyta</taxon>
        <taxon>Magnoliopsida</taxon>
        <taxon>eudicotyledons</taxon>
        <taxon>Gunneridae</taxon>
        <taxon>Pentapetalae</taxon>
        <taxon>asterids</taxon>
        <taxon>campanulids</taxon>
        <taxon>Asterales</taxon>
        <taxon>Asteraceae</taxon>
        <taxon>Asteroideae</taxon>
        <taxon>Anthemideae</taxon>
        <taxon>Anthemidinae</taxon>
        <taxon>Tanacetum</taxon>
    </lineage>
</organism>
<dbReference type="PROSITE" id="PS50158">
    <property type="entry name" value="ZF_CCHC"/>
    <property type="match status" value="1"/>
</dbReference>
<dbReference type="Gene3D" id="4.10.60.10">
    <property type="entry name" value="Zinc finger, CCHC-type"/>
    <property type="match status" value="1"/>
</dbReference>
<dbReference type="PANTHER" id="PTHR42648:SF18">
    <property type="entry name" value="RETROTRANSPOSON, UNCLASSIFIED-LIKE PROTEIN"/>
    <property type="match status" value="1"/>
</dbReference>
<dbReference type="InterPro" id="IPR013103">
    <property type="entry name" value="RVT_2"/>
</dbReference>
<dbReference type="PROSITE" id="PS50994">
    <property type="entry name" value="INTEGRASE"/>
    <property type="match status" value="1"/>
</dbReference>
<dbReference type="PANTHER" id="PTHR42648">
    <property type="entry name" value="TRANSPOSASE, PUTATIVE-RELATED"/>
    <property type="match status" value="1"/>
</dbReference>
<accession>A0A6L2KAZ8</accession>
<feature type="domain" description="CCHC-type" evidence="5">
    <location>
        <begin position="209"/>
        <end position="224"/>
    </location>
</feature>
<evidence type="ECO:0000259" key="5">
    <source>
        <dbReference type="PROSITE" id="PS50158"/>
    </source>
</evidence>
<evidence type="ECO:0000256" key="1">
    <source>
        <dbReference type="ARBA" id="ARBA00022723"/>
    </source>
</evidence>